<sequence length="540" mass="59469">MNLFNKLTIKQQILGLLIIVVLSVLSSVLLSANDMQIRLATAIDEIEKSTNTTVDIYERQINDFWQLRLNFARSVYSNDWRTKYPSQLDEWYSETTNLYASLPDIPNNLINDVRVYYAHHKNAEAIFNQYDDGLIDLEQRNAFLSKGRELSVNIRKQLEERAKVFTSKTVNEIKTAEAEMLEEIKQQLIIIGSVLLVVLSLGYLISVKISEKINVVCNALKRMSEKDLALRLDVPVGNNEAVILSKYYNETAISLTKIISDLGIIASSVSSASTELSAVMIQSEANIKEENSQVTQIATAITEMSSTAKEVSNNATNAEQSASVAMNAVDSGNEAVSALEDVSQQIQNSVSSTAESIEQLKTFSLDINSVIEVIANVSEQTNLLALNAAIEAARAGEQGRGFAVVADEVRNLAAKTQQSTENIKSLIERLQSKAEETNIEMNNNLQLVNNSQKAVEMVTDSFRVISDSVNAISDVNTLVATASEEQSAVSLDISNNIDNVSQVVNQNVTSIAQITVATEELAKLAEEQQQKLQLFKVSNM</sequence>
<keyword evidence="2 4" id="KW-0807">Transducer</keyword>
<comment type="caution">
    <text evidence="8">The sequence shown here is derived from an EMBL/GenBank/DDBJ whole genome shotgun (WGS) entry which is preliminary data.</text>
</comment>
<feature type="coiled-coil region" evidence="5">
    <location>
        <begin position="420"/>
        <end position="447"/>
    </location>
</feature>
<keyword evidence="5" id="KW-0175">Coiled coil</keyword>
<evidence type="ECO:0000256" key="2">
    <source>
        <dbReference type="ARBA" id="ARBA00023224"/>
    </source>
</evidence>
<dbReference type="PANTHER" id="PTHR32089">
    <property type="entry name" value="METHYL-ACCEPTING CHEMOTAXIS PROTEIN MCPB"/>
    <property type="match status" value="1"/>
</dbReference>
<dbReference type="EMBL" id="PDGH01000058">
    <property type="protein sequence ID" value="POB48819.1"/>
    <property type="molecule type" value="Genomic_DNA"/>
</dbReference>
<accession>A0A2S3R580</accession>
<dbReference type="SUPFAM" id="SSF58104">
    <property type="entry name" value="Methyl-accepting chemotaxis protein (MCP) signaling domain"/>
    <property type="match status" value="1"/>
</dbReference>
<reference evidence="8 9" key="1">
    <citation type="journal article" date="2018" name="Front. Microbiol.">
        <title>Phylogeny of Vibrio vulnificus from the Analysis of the Core-Genome: Implications for Intra-Species Taxonomy.</title>
        <authorList>
            <person name="Roig F.J."/>
            <person name="Gonzalez-Candelas F."/>
            <person name="Sanjuan E."/>
            <person name="Fouz B."/>
            <person name="Feil E.J."/>
            <person name="Llorens C."/>
            <person name="Baker-Austin C."/>
            <person name="Oliver J.D."/>
            <person name="Danin-Poleg Y."/>
            <person name="Gibas C.J."/>
            <person name="Kashi Y."/>
            <person name="Gulig P.A."/>
            <person name="Morrison S.S."/>
            <person name="Amaro C."/>
        </authorList>
    </citation>
    <scope>NUCLEOTIDE SEQUENCE [LARGE SCALE GENOMIC DNA]</scope>
    <source>
        <strain evidence="8 9">CECT4608</strain>
    </source>
</reference>
<evidence type="ECO:0000313" key="8">
    <source>
        <dbReference type="EMBL" id="POB48819.1"/>
    </source>
</evidence>
<dbReference type="SMART" id="SM00283">
    <property type="entry name" value="MA"/>
    <property type="match status" value="1"/>
</dbReference>
<evidence type="ECO:0000256" key="4">
    <source>
        <dbReference type="PROSITE-ProRule" id="PRU00284"/>
    </source>
</evidence>
<dbReference type="FunFam" id="1.10.287.950:FF:000001">
    <property type="entry name" value="Methyl-accepting chemotaxis sensory transducer"/>
    <property type="match status" value="1"/>
</dbReference>
<evidence type="ECO:0000256" key="5">
    <source>
        <dbReference type="SAM" id="Coils"/>
    </source>
</evidence>
<keyword evidence="6" id="KW-0472">Membrane</keyword>
<dbReference type="PROSITE" id="PS50111">
    <property type="entry name" value="CHEMOTAXIS_TRANSDUC_2"/>
    <property type="match status" value="1"/>
</dbReference>
<dbReference type="CDD" id="cd11386">
    <property type="entry name" value="MCP_signal"/>
    <property type="match status" value="1"/>
</dbReference>
<evidence type="ECO:0000313" key="9">
    <source>
        <dbReference type="Proteomes" id="UP000237466"/>
    </source>
</evidence>
<name>A0A2S3R580_VIBVL</name>
<dbReference type="GO" id="GO:0016020">
    <property type="term" value="C:membrane"/>
    <property type="evidence" value="ECO:0007669"/>
    <property type="project" value="UniProtKB-SubCell"/>
</dbReference>
<dbReference type="Proteomes" id="UP000237466">
    <property type="component" value="Unassembled WGS sequence"/>
</dbReference>
<organism evidence="8 9">
    <name type="scientific">Vibrio vulnificus</name>
    <dbReference type="NCBI Taxonomy" id="672"/>
    <lineage>
        <taxon>Bacteria</taxon>
        <taxon>Pseudomonadati</taxon>
        <taxon>Pseudomonadota</taxon>
        <taxon>Gammaproteobacteria</taxon>
        <taxon>Vibrionales</taxon>
        <taxon>Vibrionaceae</taxon>
        <taxon>Vibrio</taxon>
    </lineage>
</organism>
<dbReference type="AlphaFoldDB" id="A0A2S3R580"/>
<protein>
    <submittedName>
        <fullName evidence="8">Methyl-accepting chemotaxis protein</fullName>
    </submittedName>
</protein>
<dbReference type="InterPro" id="IPR004089">
    <property type="entry name" value="MCPsignal_dom"/>
</dbReference>
<proteinExistence type="inferred from homology"/>
<evidence type="ECO:0000256" key="3">
    <source>
        <dbReference type="ARBA" id="ARBA00029447"/>
    </source>
</evidence>
<dbReference type="GO" id="GO:0007165">
    <property type="term" value="P:signal transduction"/>
    <property type="evidence" value="ECO:0007669"/>
    <property type="project" value="UniProtKB-KW"/>
</dbReference>
<gene>
    <name evidence="8" type="ORF">CRN52_07415</name>
</gene>
<dbReference type="PANTHER" id="PTHR32089:SF33">
    <property type="entry name" value="TOXIN COREGULATED PILUS BIOSYNTHESIS PROTEIN I"/>
    <property type="match status" value="1"/>
</dbReference>
<keyword evidence="6" id="KW-1133">Transmembrane helix</keyword>
<comment type="subcellular location">
    <subcellularLocation>
        <location evidence="1">Membrane</location>
    </subcellularLocation>
</comment>
<dbReference type="RefSeq" id="WP_103200068.1">
    <property type="nucleotide sequence ID" value="NZ_JASMUA010000001.1"/>
</dbReference>
<evidence type="ECO:0000256" key="6">
    <source>
        <dbReference type="SAM" id="Phobius"/>
    </source>
</evidence>
<dbReference type="Gene3D" id="1.10.287.950">
    <property type="entry name" value="Methyl-accepting chemotaxis protein"/>
    <property type="match status" value="1"/>
</dbReference>
<evidence type="ECO:0000259" key="7">
    <source>
        <dbReference type="PROSITE" id="PS50111"/>
    </source>
</evidence>
<dbReference type="Pfam" id="PF00015">
    <property type="entry name" value="MCPsignal"/>
    <property type="match status" value="1"/>
</dbReference>
<feature type="transmembrane region" description="Helical" evidence="6">
    <location>
        <begin position="12"/>
        <end position="32"/>
    </location>
</feature>
<keyword evidence="6" id="KW-0812">Transmembrane</keyword>
<feature type="domain" description="Methyl-accepting transducer" evidence="7">
    <location>
        <begin position="265"/>
        <end position="501"/>
    </location>
</feature>
<dbReference type="GO" id="GO:0006935">
    <property type="term" value="P:chemotaxis"/>
    <property type="evidence" value="ECO:0007669"/>
    <property type="project" value="UniProtKB-ARBA"/>
</dbReference>
<comment type="similarity">
    <text evidence="3">Belongs to the methyl-accepting chemotaxis (MCP) protein family.</text>
</comment>
<evidence type="ECO:0000256" key="1">
    <source>
        <dbReference type="ARBA" id="ARBA00004370"/>
    </source>
</evidence>